<feature type="compositionally biased region" description="Basic and acidic residues" evidence="1">
    <location>
        <begin position="205"/>
        <end position="215"/>
    </location>
</feature>
<organism evidence="2 3">
    <name type="scientific">Mucor lusitanicus CBS 277.49</name>
    <dbReference type="NCBI Taxonomy" id="747725"/>
    <lineage>
        <taxon>Eukaryota</taxon>
        <taxon>Fungi</taxon>
        <taxon>Fungi incertae sedis</taxon>
        <taxon>Mucoromycota</taxon>
        <taxon>Mucoromycotina</taxon>
        <taxon>Mucoromycetes</taxon>
        <taxon>Mucorales</taxon>
        <taxon>Mucorineae</taxon>
        <taxon>Mucoraceae</taxon>
        <taxon>Mucor</taxon>
    </lineage>
</organism>
<dbReference type="VEuPathDB" id="FungiDB:MUCCIDRAFT_114051"/>
<gene>
    <name evidence="2" type="ORF">MUCCIDRAFT_114051</name>
</gene>
<protein>
    <submittedName>
        <fullName evidence="2">Uncharacterized protein</fullName>
    </submittedName>
</protein>
<keyword evidence="3" id="KW-1185">Reference proteome</keyword>
<feature type="region of interest" description="Disordered" evidence="1">
    <location>
        <begin position="127"/>
        <end position="215"/>
    </location>
</feature>
<dbReference type="AlphaFoldDB" id="A0A162YTL9"/>
<feature type="compositionally biased region" description="Polar residues" evidence="1">
    <location>
        <begin position="180"/>
        <end position="190"/>
    </location>
</feature>
<name>A0A162YTL9_MUCCL</name>
<proteinExistence type="predicted"/>
<evidence type="ECO:0000313" key="2">
    <source>
        <dbReference type="EMBL" id="OAD00567.1"/>
    </source>
</evidence>
<dbReference type="Proteomes" id="UP000077051">
    <property type="component" value="Unassembled WGS sequence"/>
</dbReference>
<accession>A0A162YTL9</accession>
<evidence type="ECO:0000256" key="1">
    <source>
        <dbReference type="SAM" id="MobiDB-lite"/>
    </source>
</evidence>
<reference evidence="2 3" key="1">
    <citation type="submission" date="2015-06" db="EMBL/GenBank/DDBJ databases">
        <title>Expansion of signal transduction pathways in fungi by whole-genome duplication.</title>
        <authorList>
            <consortium name="DOE Joint Genome Institute"/>
            <person name="Corrochano L.M."/>
            <person name="Kuo A."/>
            <person name="Marcet-Houben M."/>
            <person name="Polaino S."/>
            <person name="Salamov A."/>
            <person name="Villalobos J.M."/>
            <person name="Alvarez M.I."/>
            <person name="Avalos J."/>
            <person name="Benito E.P."/>
            <person name="Benoit I."/>
            <person name="Burger G."/>
            <person name="Camino L.P."/>
            <person name="Canovas D."/>
            <person name="Cerda-Olmedo E."/>
            <person name="Cheng J.-F."/>
            <person name="Dominguez A."/>
            <person name="Elias M."/>
            <person name="Eslava A.P."/>
            <person name="Glaser F."/>
            <person name="Grimwood J."/>
            <person name="Gutierrez G."/>
            <person name="Heitman J."/>
            <person name="Henrissat B."/>
            <person name="Iturriaga E.A."/>
            <person name="Lang B.F."/>
            <person name="Lavin J.L."/>
            <person name="Lee S."/>
            <person name="Li W."/>
            <person name="Lindquist E."/>
            <person name="Lopez-Garcia S."/>
            <person name="Luque E.M."/>
            <person name="Marcos A.T."/>
            <person name="Martin J."/>
            <person name="Mccluskey K."/>
            <person name="Medina H.R."/>
            <person name="Miralles-Duran A."/>
            <person name="Miyazaki A."/>
            <person name="Munoz-Torres E."/>
            <person name="Oguiza J.A."/>
            <person name="Ohm R."/>
            <person name="Olmedo M."/>
            <person name="Orejas M."/>
            <person name="Ortiz-Castellanos L."/>
            <person name="Pisabarro A.G."/>
            <person name="Rodriguez-Romero J."/>
            <person name="Ruiz-Herrera J."/>
            <person name="Ruiz-Vazquez R."/>
            <person name="Sanz C."/>
            <person name="Schackwitz W."/>
            <person name="Schmutz J."/>
            <person name="Shahriari M."/>
            <person name="Shelest E."/>
            <person name="Silva-Franco F."/>
            <person name="Soanes D."/>
            <person name="Syed K."/>
            <person name="Tagua V.G."/>
            <person name="Talbot N.J."/>
            <person name="Thon M."/>
            <person name="De Vries R.P."/>
            <person name="Wiebenga A."/>
            <person name="Yadav J.S."/>
            <person name="Braun E.L."/>
            <person name="Baker S."/>
            <person name="Garre V."/>
            <person name="Horwitz B."/>
            <person name="Torres-Martinez S."/>
            <person name="Idnurm A."/>
            <person name="Herrera-Estrella A."/>
            <person name="Gabaldon T."/>
            <person name="Grigoriev I.V."/>
        </authorList>
    </citation>
    <scope>NUCLEOTIDE SEQUENCE [LARGE SCALE GENOMIC DNA]</scope>
    <source>
        <strain evidence="2 3">CBS 277.49</strain>
    </source>
</reference>
<sequence length="215" mass="25052">MKVYARDFPTGAPFGERMKAWKAVRQEVNEAFPDDETPVSVATCQKCVRDTIKEMSPSFGQFAKGKLTGSSRLTTDMEKVVYDAWYQEKMYQEGNADEKKKMQKEKELKAQSQKKLRQNVYRNWSRKRSNIASSSKQKQQDDRWVEVEVEREMPETTPESVTYTLDNQESGDEEIHLDQQQRYSSVSAEPTDSLEQEYVVNKQSKYQEDTTKLLT</sequence>
<evidence type="ECO:0000313" key="3">
    <source>
        <dbReference type="Proteomes" id="UP000077051"/>
    </source>
</evidence>
<dbReference type="EMBL" id="AMYB01000007">
    <property type="protein sequence ID" value="OAD00567.1"/>
    <property type="molecule type" value="Genomic_DNA"/>
</dbReference>
<comment type="caution">
    <text evidence="2">The sequence shown here is derived from an EMBL/GenBank/DDBJ whole genome shotgun (WGS) entry which is preliminary data.</text>
</comment>
<feature type="compositionally biased region" description="Basic and acidic residues" evidence="1">
    <location>
        <begin position="138"/>
        <end position="154"/>
    </location>
</feature>